<dbReference type="EMBL" id="LICD01000175">
    <property type="protein sequence ID" value="KRO79427.1"/>
    <property type="molecule type" value="Genomic_DNA"/>
</dbReference>
<evidence type="ECO:0000313" key="1">
    <source>
        <dbReference type="EMBL" id="KRO79427.1"/>
    </source>
</evidence>
<accession>A0A0R2T3Q2</accession>
<dbReference type="Proteomes" id="UP000051242">
    <property type="component" value="Unassembled WGS sequence"/>
</dbReference>
<organism evidence="1 2">
    <name type="scientific">OM182 bacterium BACL3 MAG-120619-bin3</name>
    <dbReference type="NCBI Taxonomy" id="1655593"/>
    <lineage>
        <taxon>Bacteria</taxon>
        <taxon>Pseudomonadati</taxon>
        <taxon>Pseudomonadota</taxon>
        <taxon>Gammaproteobacteria</taxon>
        <taxon>OMG group</taxon>
        <taxon>OM182 clade</taxon>
    </lineage>
</organism>
<dbReference type="AlphaFoldDB" id="A0A0R2T3Q2"/>
<comment type="caution">
    <text evidence="1">The sequence shown here is derived from an EMBL/GenBank/DDBJ whole genome shotgun (WGS) entry which is preliminary data.</text>
</comment>
<proteinExistence type="predicted"/>
<gene>
    <name evidence="1" type="ORF">ABR85_08140</name>
</gene>
<protein>
    <submittedName>
        <fullName evidence="1">Uncharacterized protein</fullName>
    </submittedName>
</protein>
<sequence>MYGVYSFVNADRISLTVNVVNNERNEQRSFAAIGQPQAAVKSVAAQIFDTFQRPSSPTFINPLPGRTWLALPSAQMGRELNASLGAAMCVTQGGRLPSREEIEIAYAFGEYFSSVRINPSSHYVVEEDGEVMLLNINQNQCVPEKNTSIDKGLVVCIKDN</sequence>
<reference evidence="1 2" key="1">
    <citation type="submission" date="2015-10" db="EMBL/GenBank/DDBJ databases">
        <title>Metagenome-Assembled Genomes uncover a global brackish microbiome.</title>
        <authorList>
            <person name="Hugerth L.W."/>
            <person name="Larsson J."/>
            <person name="Alneberg J."/>
            <person name="Lindh M.V."/>
            <person name="Legrand C."/>
            <person name="Pinhassi J."/>
            <person name="Andersson A.F."/>
        </authorList>
    </citation>
    <scope>NUCLEOTIDE SEQUENCE [LARGE SCALE GENOMIC DNA]</scope>
    <source>
        <strain evidence="1">BACL22 MAG-120619-bin3</strain>
    </source>
</reference>
<name>A0A0R2T3Q2_9GAMM</name>
<evidence type="ECO:0000313" key="2">
    <source>
        <dbReference type="Proteomes" id="UP000051242"/>
    </source>
</evidence>